<dbReference type="EMBL" id="MW021765">
    <property type="protein sequence ID" value="QPX75344.1"/>
    <property type="molecule type" value="Genomic_DNA"/>
</dbReference>
<proteinExistence type="predicted"/>
<accession>A0A5B9NI92</accession>
<dbReference type="Proteomes" id="UP000324081">
    <property type="component" value="Segment"/>
</dbReference>
<dbReference type="EMBL" id="MN013076">
    <property type="protein sequence ID" value="QEG12066.1"/>
    <property type="molecule type" value="Genomic_DNA"/>
</dbReference>
<evidence type="ECO:0000313" key="4">
    <source>
        <dbReference type="Proteomes" id="UP000595598"/>
    </source>
</evidence>
<name>A0A5B9NI92_9CAUD</name>
<sequence length="82" mass="9488">MGEGQMFGLNEAQYNAVKRVAKRMTAETKDAILKDKKTYDQVAARMIDKHWAEVNTLLTRGQFIWLAGYLEGRFGRRDGEYE</sequence>
<evidence type="ECO:0000313" key="1">
    <source>
        <dbReference type="EMBL" id="QEG12066.1"/>
    </source>
</evidence>
<protein>
    <submittedName>
        <fullName evidence="1">Uncharacterized protein</fullName>
    </submittedName>
</protein>
<gene>
    <name evidence="1" type="ORF">GROOT_85</name>
</gene>
<evidence type="ECO:0000313" key="2">
    <source>
        <dbReference type="EMBL" id="QPX75344.1"/>
    </source>
</evidence>
<evidence type="ECO:0000313" key="3">
    <source>
        <dbReference type="Proteomes" id="UP000324081"/>
    </source>
</evidence>
<dbReference type="Proteomes" id="UP000595598">
    <property type="component" value="Segment"/>
</dbReference>
<reference evidence="1 3" key="1">
    <citation type="submission" date="2019-04" db="EMBL/GenBank/DDBJ databases">
        <authorList>
            <person name="Meek T."/>
            <person name="Sharma R."/>
            <person name="Thurgood T.L."/>
            <person name="Atkinson A.D."/>
            <person name="Fairholm J."/>
            <person name="Brown O."/>
            <person name="Loertscher E."/>
            <person name="Arens D.K."/>
            <person name="Kruger J.L."/>
            <person name="Johnson L."/>
            <person name="Thompson D.W."/>
            <person name="Walker J."/>
            <person name="Casjens S."/>
            <person name="Grose J.H."/>
        </authorList>
    </citation>
    <scope>NUCLEOTIDE SEQUENCE [LARGE SCALE GENOMIC DNA]</scope>
</reference>
<organism evidence="1 3">
    <name type="scientific">Klebsiella phage vB_KpnS_IMGroot</name>
    <dbReference type="NCBI Taxonomy" id="2591375"/>
    <lineage>
        <taxon>Viruses</taxon>
        <taxon>Duplodnaviria</taxon>
        <taxon>Heunggongvirae</taxon>
        <taxon>Uroviricota</taxon>
        <taxon>Caudoviricetes</taxon>
        <taxon>Drexlerviridae</taxon>
        <taxon>Webervirus</taxon>
        <taxon>Webervirus IMGroot</taxon>
    </lineage>
</organism>
<keyword evidence="3" id="KW-1185">Reference proteome</keyword>
<reference evidence="2 4" key="2">
    <citation type="submission" date="2020-09" db="EMBL/GenBank/DDBJ databases">
        <authorList>
            <person name="Meek T."/>
            <person name="Sharma R."/>
            <person name="Thurgood T.L."/>
            <person name="Atkinson A.D."/>
            <person name="Fairholm J."/>
            <person name="Brown O.T."/>
            <person name="Loertscher E."/>
            <person name="Arens D.K."/>
            <person name="Kruger J.L."/>
            <person name="Johnson L."/>
            <person name="Thompson D.W."/>
            <person name="Walker J."/>
            <person name="Casjens S.R."/>
            <person name="Grose J.H."/>
        </authorList>
    </citation>
    <scope>NUCLEOTIDE SEQUENCE [LARGE SCALE GENOMIC DNA]</scope>
</reference>